<keyword evidence="4" id="KW-1185">Reference proteome</keyword>
<evidence type="ECO:0000256" key="2">
    <source>
        <dbReference type="SAM" id="MobiDB-lite"/>
    </source>
</evidence>
<feature type="coiled-coil region" evidence="1">
    <location>
        <begin position="215"/>
        <end position="256"/>
    </location>
</feature>
<evidence type="ECO:0000256" key="1">
    <source>
        <dbReference type="SAM" id="Coils"/>
    </source>
</evidence>
<organism evidence="3 4">
    <name type="scientific">Dictyostelium firmibasis</name>
    <dbReference type="NCBI Taxonomy" id="79012"/>
    <lineage>
        <taxon>Eukaryota</taxon>
        <taxon>Amoebozoa</taxon>
        <taxon>Evosea</taxon>
        <taxon>Eumycetozoa</taxon>
        <taxon>Dictyostelia</taxon>
        <taxon>Dictyosteliales</taxon>
        <taxon>Dictyosteliaceae</taxon>
        <taxon>Dictyostelium</taxon>
    </lineage>
</organism>
<accession>A0AAN7U4W3</accession>
<protein>
    <submittedName>
        <fullName evidence="3">Uncharacterized protein</fullName>
    </submittedName>
</protein>
<feature type="compositionally biased region" description="Low complexity" evidence="2">
    <location>
        <begin position="303"/>
        <end position="327"/>
    </location>
</feature>
<feature type="region of interest" description="Disordered" evidence="2">
    <location>
        <begin position="300"/>
        <end position="329"/>
    </location>
</feature>
<dbReference type="AlphaFoldDB" id="A0AAN7U4W3"/>
<evidence type="ECO:0000313" key="4">
    <source>
        <dbReference type="Proteomes" id="UP001344447"/>
    </source>
</evidence>
<keyword evidence="1" id="KW-0175">Coiled coil</keyword>
<dbReference type="Proteomes" id="UP001344447">
    <property type="component" value="Unassembled WGS sequence"/>
</dbReference>
<evidence type="ECO:0000313" key="3">
    <source>
        <dbReference type="EMBL" id="KAK5579718.1"/>
    </source>
</evidence>
<dbReference type="EMBL" id="JAVFKY010000003">
    <property type="protein sequence ID" value="KAK5579718.1"/>
    <property type="molecule type" value="Genomic_DNA"/>
</dbReference>
<gene>
    <name evidence="3" type="ORF">RB653_009404</name>
</gene>
<reference evidence="3 4" key="1">
    <citation type="submission" date="2023-11" db="EMBL/GenBank/DDBJ databases">
        <title>Dfirmibasis_genome.</title>
        <authorList>
            <person name="Edelbroek B."/>
            <person name="Kjellin J."/>
            <person name="Jerlstrom-Hultqvist J."/>
            <person name="Soderbom F."/>
        </authorList>
    </citation>
    <scope>NUCLEOTIDE SEQUENCE [LARGE SCALE GENOMIC DNA]</scope>
    <source>
        <strain evidence="3 4">TNS-C-14</strain>
    </source>
</reference>
<proteinExistence type="predicted"/>
<comment type="caution">
    <text evidence="3">The sequence shown here is derived from an EMBL/GenBank/DDBJ whole genome shotgun (WGS) entry which is preliminary data.</text>
</comment>
<name>A0AAN7U4W3_9MYCE</name>
<sequence>MEPIPSFIEFDEIYKENLLLKKQINQYKVENEQLKYDKIQMKKSLEKARLIIVEQRKKIITPTPIVDSFGNIQIPTSSTISSPSINRIQPQLQQQQPIKNIINESFNNSNDFEIEIEIGSNKKSSPMVKSFSLPSINIPFFSFQNNSNNNTKLKQFDEEEQIEIEYPIESMSTSSSSLNSECSTPNGSVSIPYCLSKSQPGIATISTSNNNGILLETIKNMLKKNKEKTKEQEQLIRQLKQQNTTLLDSNNSFKERIDILEKKIILNKNQHQQLNGNNQNNSGLNRSPSKLLNNIRLSPLVYSSNNPNSNNSNNNNNKNKQQPHQQNEVQLEVIVL</sequence>